<organism evidence="8 9">
    <name type="scientific">Mariniphaga anaerophila</name>
    <dbReference type="NCBI Taxonomy" id="1484053"/>
    <lineage>
        <taxon>Bacteria</taxon>
        <taxon>Pseudomonadati</taxon>
        <taxon>Bacteroidota</taxon>
        <taxon>Bacteroidia</taxon>
        <taxon>Marinilabiliales</taxon>
        <taxon>Prolixibacteraceae</taxon>
        <taxon>Mariniphaga</taxon>
    </lineage>
</organism>
<evidence type="ECO:0000256" key="4">
    <source>
        <dbReference type="ARBA" id="ARBA00022989"/>
    </source>
</evidence>
<accession>A0A1M5AEB9</accession>
<dbReference type="EMBL" id="FQUM01000004">
    <property type="protein sequence ID" value="SHF28620.1"/>
    <property type="molecule type" value="Genomic_DNA"/>
</dbReference>
<dbReference type="InterPro" id="IPR013525">
    <property type="entry name" value="ABC2_TM"/>
</dbReference>
<evidence type="ECO:0000259" key="7">
    <source>
        <dbReference type="Pfam" id="PF12698"/>
    </source>
</evidence>
<dbReference type="GO" id="GO:0140359">
    <property type="term" value="F:ABC-type transporter activity"/>
    <property type="evidence" value="ECO:0007669"/>
    <property type="project" value="InterPro"/>
</dbReference>
<evidence type="ECO:0000313" key="8">
    <source>
        <dbReference type="EMBL" id="SHF28620.1"/>
    </source>
</evidence>
<evidence type="ECO:0000256" key="2">
    <source>
        <dbReference type="ARBA" id="ARBA00022475"/>
    </source>
</evidence>
<dbReference type="PANTHER" id="PTHR30294:SF47">
    <property type="entry name" value="INNER MEMBRANE TRANSPORT PERMEASE YHHJ"/>
    <property type="match status" value="1"/>
</dbReference>
<protein>
    <submittedName>
        <fullName evidence="8">ABC-2 type transport system permease protein</fullName>
    </submittedName>
</protein>
<name>A0A1M5AEB9_9BACT</name>
<feature type="transmembrane region" description="Helical" evidence="6">
    <location>
        <begin position="302"/>
        <end position="323"/>
    </location>
</feature>
<comment type="subcellular location">
    <subcellularLocation>
        <location evidence="1">Cell membrane</location>
        <topology evidence="1">Multi-pass membrane protein</topology>
    </subcellularLocation>
</comment>
<dbReference type="Proteomes" id="UP000184164">
    <property type="component" value="Unassembled WGS sequence"/>
</dbReference>
<dbReference type="OrthoDB" id="9811522at2"/>
<evidence type="ECO:0000256" key="6">
    <source>
        <dbReference type="SAM" id="Phobius"/>
    </source>
</evidence>
<dbReference type="AlphaFoldDB" id="A0A1M5AEB9"/>
<keyword evidence="3 6" id="KW-0812">Transmembrane</keyword>
<evidence type="ECO:0000256" key="5">
    <source>
        <dbReference type="ARBA" id="ARBA00023136"/>
    </source>
</evidence>
<dbReference type="STRING" id="1484053.SAMN05444274_104294"/>
<keyword evidence="9" id="KW-1185">Reference proteome</keyword>
<feature type="transmembrane region" description="Helical" evidence="6">
    <location>
        <begin position="190"/>
        <end position="214"/>
    </location>
</feature>
<dbReference type="Pfam" id="PF12698">
    <property type="entry name" value="ABC2_membrane_3"/>
    <property type="match status" value="1"/>
</dbReference>
<evidence type="ECO:0000313" key="9">
    <source>
        <dbReference type="Proteomes" id="UP000184164"/>
    </source>
</evidence>
<dbReference type="InterPro" id="IPR051449">
    <property type="entry name" value="ABC-2_transporter_component"/>
</dbReference>
<feature type="transmembrane region" description="Helical" evidence="6">
    <location>
        <begin position="359"/>
        <end position="380"/>
    </location>
</feature>
<proteinExistence type="predicted"/>
<feature type="transmembrane region" description="Helical" evidence="6">
    <location>
        <begin position="235"/>
        <end position="259"/>
    </location>
</feature>
<keyword evidence="2" id="KW-1003">Cell membrane</keyword>
<dbReference type="GO" id="GO:0005886">
    <property type="term" value="C:plasma membrane"/>
    <property type="evidence" value="ECO:0007669"/>
    <property type="project" value="UniProtKB-SubCell"/>
</dbReference>
<feature type="transmembrane region" description="Helical" evidence="6">
    <location>
        <begin position="271"/>
        <end position="295"/>
    </location>
</feature>
<dbReference type="PANTHER" id="PTHR30294">
    <property type="entry name" value="MEMBRANE COMPONENT OF ABC TRANSPORTER YHHJ-RELATED"/>
    <property type="match status" value="1"/>
</dbReference>
<reference evidence="8 9" key="1">
    <citation type="submission" date="2016-11" db="EMBL/GenBank/DDBJ databases">
        <authorList>
            <person name="Jaros S."/>
            <person name="Januszkiewicz K."/>
            <person name="Wedrychowicz H."/>
        </authorList>
    </citation>
    <scope>NUCLEOTIDE SEQUENCE [LARGE SCALE GENOMIC DNA]</scope>
    <source>
        <strain evidence="8 9">DSM 26910</strain>
    </source>
</reference>
<dbReference type="Gene3D" id="3.40.1710.10">
    <property type="entry name" value="abc type-2 transporter like domain"/>
    <property type="match status" value="1"/>
</dbReference>
<evidence type="ECO:0000256" key="1">
    <source>
        <dbReference type="ARBA" id="ARBA00004651"/>
    </source>
</evidence>
<gene>
    <name evidence="8" type="ORF">SAMN05444274_104294</name>
</gene>
<evidence type="ECO:0000256" key="3">
    <source>
        <dbReference type="ARBA" id="ARBA00022692"/>
    </source>
</evidence>
<keyword evidence="4 6" id="KW-1133">Transmembrane helix</keyword>
<feature type="transmembrane region" description="Helical" evidence="6">
    <location>
        <begin position="25"/>
        <end position="45"/>
    </location>
</feature>
<sequence length="393" mass="44419">MKEERKHPLLSVIDREAERIKHNPAYRFLLFGGPLIGILLLFFIFRQGAVKELPLAVVDQDHSSLSVKIINALNSSPDVEVVFKVPDLFLAKEMLEKGQVDAVVFIPENLEKSVFKGTKAELPVYVNGTNVLVSGLIQRSVLTTLRTVSGGIQLKKLMLTGKNKQEAMTRVLPINIQKHVLFNPYTNYSYFLNSAMLYVMLYLFVLLSSIYTLGNELKRGTGHSLLETSNNSVRLAVAGKMFSYTIIFSGFAMLINFLLYKMEGMPLNGSYWVIFVGQFITIITYQLMGLIFVGVTINLRLALSLASAYSMMGITFSGLTLPLEAMPKIAQWFAALFPFTWWEKIMISQSLRGAPVKDALPYICYILIFQLVALAFLKVYKRYLENPKYWGKK</sequence>
<feature type="domain" description="ABC-2 type transporter transmembrane" evidence="7">
    <location>
        <begin position="28"/>
        <end position="375"/>
    </location>
</feature>
<keyword evidence="5 6" id="KW-0472">Membrane</keyword>
<dbReference type="RefSeq" id="WP_073001360.1">
    <property type="nucleotide sequence ID" value="NZ_FQUM01000004.1"/>
</dbReference>